<evidence type="ECO:0000313" key="1">
    <source>
        <dbReference type="EMBL" id="GFY10245.1"/>
    </source>
</evidence>
<sequence length="84" mass="9772">MLSSLEPFTELITSVRRISTVDARKTDHIVHVLFLCRAQLVPDLSRASEWIVNLHGTEPKKNFKAILKHLIVWFQHSFDLFKDS</sequence>
<evidence type="ECO:0000313" key="2">
    <source>
        <dbReference type="Proteomes" id="UP000887159"/>
    </source>
</evidence>
<proteinExistence type="predicted"/>
<reference evidence="1" key="1">
    <citation type="submission" date="2020-08" db="EMBL/GenBank/DDBJ databases">
        <title>Multicomponent nature underlies the extraordinary mechanical properties of spider dragline silk.</title>
        <authorList>
            <person name="Kono N."/>
            <person name="Nakamura H."/>
            <person name="Mori M."/>
            <person name="Yoshida Y."/>
            <person name="Ohtoshi R."/>
            <person name="Malay A.D."/>
            <person name="Moran D.A.P."/>
            <person name="Tomita M."/>
            <person name="Numata K."/>
            <person name="Arakawa K."/>
        </authorList>
    </citation>
    <scope>NUCLEOTIDE SEQUENCE</scope>
</reference>
<keyword evidence="2" id="KW-1185">Reference proteome</keyword>
<comment type="caution">
    <text evidence="1">The sequence shown here is derived from an EMBL/GenBank/DDBJ whole genome shotgun (WGS) entry which is preliminary data.</text>
</comment>
<accession>A0A8X6SFH4</accession>
<dbReference type="AlphaFoldDB" id="A0A8X6SFH4"/>
<gene>
    <name evidence="1" type="ORF">TNCV_2629241</name>
</gene>
<organism evidence="1 2">
    <name type="scientific">Trichonephila clavipes</name>
    <name type="common">Golden silk orbweaver</name>
    <name type="synonym">Nephila clavipes</name>
    <dbReference type="NCBI Taxonomy" id="2585209"/>
    <lineage>
        <taxon>Eukaryota</taxon>
        <taxon>Metazoa</taxon>
        <taxon>Ecdysozoa</taxon>
        <taxon>Arthropoda</taxon>
        <taxon>Chelicerata</taxon>
        <taxon>Arachnida</taxon>
        <taxon>Araneae</taxon>
        <taxon>Araneomorphae</taxon>
        <taxon>Entelegynae</taxon>
        <taxon>Araneoidea</taxon>
        <taxon>Nephilidae</taxon>
        <taxon>Trichonephila</taxon>
    </lineage>
</organism>
<name>A0A8X6SFH4_TRICX</name>
<dbReference type="Proteomes" id="UP000887159">
    <property type="component" value="Unassembled WGS sequence"/>
</dbReference>
<dbReference type="EMBL" id="BMAU01021296">
    <property type="protein sequence ID" value="GFY10245.1"/>
    <property type="molecule type" value="Genomic_DNA"/>
</dbReference>
<protein>
    <submittedName>
        <fullName evidence="1">Uncharacterized protein</fullName>
    </submittedName>
</protein>